<evidence type="ECO:0000256" key="8">
    <source>
        <dbReference type="ARBA" id="ARBA00023136"/>
    </source>
</evidence>
<gene>
    <name evidence="13" type="ORF">PhCBS80983_g04558</name>
</gene>
<sequence length="224" mass="25343">MLRRRPSFPPPAAPSLESVTIGREHVPLLGRPDLASPVANVDTVPSMNIPRAAFEKRFHATEEAFKDLARFESRLRHNELKGRRSQLRWQVGISLLFLLLAYCSFRIFLTTHDPHHPHPSTTASSPQQQQQQRIPAQTTWHVLGATLALSALIIFWTSGSFRAKIVDASYHTTRCNNALRPFNMHLNTTPNHHLAFGPKVPPEFRTAYARFRAVAPPDDLVYSD</sequence>
<comment type="subcellular location">
    <subcellularLocation>
        <location evidence="2">Cytoplasm</location>
    </subcellularLocation>
    <subcellularLocation>
        <location evidence="1">Nucleus membrane</location>
        <topology evidence="1">Multi-pass membrane protein</topology>
    </subcellularLocation>
</comment>
<dbReference type="PANTHER" id="PTHR20996:SF1">
    <property type="entry name" value="NUCLEAR ENVELOPE PHOSPHATASE-REGULATORY SUBUNIT 1"/>
    <property type="match status" value="1"/>
</dbReference>
<evidence type="ECO:0000313" key="13">
    <source>
        <dbReference type="EMBL" id="TPX56399.1"/>
    </source>
</evidence>
<evidence type="ECO:0000256" key="7">
    <source>
        <dbReference type="ARBA" id="ARBA00023098"/>
    </source>
</evidence>
<evidence type="ECO:0000256" key="2">
    <source>
        <dbReference type="ARBA" id="ARBA00004496"/>
    </source>
</evidence>
<dbReference type="Proteomes" id="UP000318582">
    <property type="component" value="Unassembled WGS sequence"/>
</dbReference>
<keyword evidence="6 12" id="KW-1133">Transmembrane helix</keyword>
<dbReference type="STRING" id="109895.A0A507DX88"/>
<evidence type="ECO:0000256" key="1">
    <source>
        <dbReference type="ARBA" id="ARBA00004232"/>
    </source>
</evidence>
<reference evidence="13 14" key="1">
    <citation type="journal article" date="2019" name="Sci. Rep.">
        <title>Comparative genomics of chytrid fungi reveal insights into the obligate biotrophic and pathogenic lifestyle of Synchytrium endobioticum.</title>
        <authorList>
            <person name="van de Vossenberg B.T.L.H."/>
            <person name="Warris S."/>
            <person name="Nguyen H.D.T."/>
            <person name="van Gent-Pelzer M.P.E."/>
            <person name="Joly D.L."/>
            <person name="van de Geest H.C."/>
            <person name="Bonants P.J.M."/>
            <person name="Smith D.S."/>
            <person name="Levesque C.A."/>
            <person name="van der Lee T.A.J."/>
        </authorList>
    </citation>
    <scope>NUCLEOTIDE SEQUENCE [LARGE SCALE GENOMIC DNA]</scope>
    <source>
        <strain evidence="13 14">CBS 809.83</strain>
    </source>
</reference>
<feature type="transmembrane region" description="Helical" evidence="12">
    <location>
        <begin position="138"/>
        <end position="156"/>
    </location>
</feature>
<evidence type="ECO:0000256" key="12">
    <source>
        <dbReference type="SAM" id="Phobius"/>
    </source>
</evidence>
<evidence type="ECO:0000256" key="4">
    <source>
        <dbReference type="ARBA" id="ARBA00022490"/>
    </source>
</evidence>
<keyword evidence="5 12" id="KW-0812">Transmembrane</keyword>
<evidence type="ECO:0000256" key="10">
    <source>
        <dbReference type="ARBA" id="ARBA00030458"/>
    </source>
</evidence>
<dbReference type="AlphaFoldDB" id="A0A507DX88"/>
<dbReference type="GO" id="GO:0019888">
    <property type="term" value="F:protein phosphatase regulator activity"/>
    <property type="evidence" value="ECO:0007669"/>
    <property type="project" value="InterPro"/>
</dbReference>
<dbReference type="GO" id="GO:0071595">
    <property type="term" value="C:Nem1-Spo7 phosphatase complex"/>
    <property type="evidence" value="ECO:0007669"/>
    <property type="project" value="InterPro"/>
</dbReference>
<dbReference type="EMBL" id="QEAQ01000076">
    <property type="protein sequence ID" value="TPX56399.1"/>
    <property type="molecule type" value="Genomic_DNA"/>
</dbReference>
<feature type="compositionally biased region" description="Low complexity" evidence="11">
    <location>
        <begin position="119"/>
        <end position="132"/>
    </location>
</feature>
<evidence type="ECO:0000256" key="5">
    <source>
        <dbReference type="ARBA" id="ARBA00022692"/>
    </source>
</evidence>
<evidence type="ECO:0000256" key="9">
    <source>
        <dbReference type="ARBA" id="ARBA00023242"/>
    </source>
</evidence>
<dbReference type="PANTHER" id="PTHR20996">
    <property type="entry name" value="NUCLEAR ENVELOPE PHOSPHATASE-REGULATORY SUBUNIT 1"/>
    <property type="match status" value="1"/>
</dbReference>
<evidence type="ECO:0000256" key="6">
    <source>
        <dbReference type="ARBA" id="ARBA00022989"/>
    </source>
</evidence>
<keyword evidence="14" id="KW-1185">Reference proteome</keyword>
<evidence type="ECO:0000256" key="3">
    <source>
        <dbReference type="ARBA" id="ARBA00010998"/>
    </source>
</evidence>
<keyword evidence="4" id="KW-0963">Cytoplasm</keyword>
<name>A0A507DX88_9FUNG</name>
<keyword evidence="9" id="KW-0539">Nucleus</keyword>
<evidence type="ECO:0000313" key="14">
    <source>
        <dbReference type="Proteomes" id="UP000318582"/>
    </source>
</evidence>
<dbReference type="InterPro" id="IPR005605">
    <property type="entry name" value="Spo7"/>
</dbReference>
<dbReference type="GO" id="GO:0006629">
    <property type="term" value="P:lipid metabolic process"/>
    <property type="evidence" value="ECO:0007669"/>
    <property type="project" value="UniProtKB-KW"/>
</dbReference>
<dbReference type="InterPro" id="IPR019168">
    <property type="entry name" value="NEP1-R1"/>
</dbReference>
<organism evidence="13 14">
    <name type="scientific">Powellomyces hirtus</name>
    <dbReference type="NCBI Taxonomy" id="109895"/>
    <lineage>
        <taxon>Eukaryota</taxon>
        <taxon>Fungi</taxon>
        <taxon>Fungi incertae sedis</taxon>
        <taxon>Chytridiomycota</taxon>
        <taxon>Chytridiomycota incertae sedis</taxon>
        <taxon>Chytridiomycetes</taxon>
        <taxon>Spizellomycetales</taxon>
        <taxon>Powellomycetaceae</taxon>
        <taxon>Powellomyces</taxon>
    </lineage>
</organism>
<comment type="similarity">
    <text evidence="3">Belongs to the CNEP1R1 family.</text>
</comment>
<comment type="caution">
    <text evidence="13">The sequence shown here is derived from an EMBL/GenBank/DDBJ whole genome shotgun (WGS) entry which is preliminary data.</text>
</comment>
<feature type="region of interest" description="Disordered" evidence="11">
    <location>
        <begin position="116"/>
        <end position="135"/>
    </location>
</feature>
<dbReference type="GO" id="GO:0005737">
    <property type="term" value="C:cytoplasm"/>
    <property type="evidence" value="ECO:0007669"/>
    <property type="project" value="UniProtKB-SubCell"/>
</dbReference>
<keyword evidence="8 12" id="KW-0472">Membrane</keyword>
<dbReference type="Pfam" id="PF03907">
    <property type="entry name" value="Spo7"/>
    <property type="match status" value="1"/>
</dbReference>
<proteinExistence type="inferred from homology"/>
<accession>A0A507DX88</accession>
<keyword evidence="7" id="KW-0443">Lipid metabolism</keyword>
<dbReference type="GO" id="GO:0031965">
    <property type="term" value="C:nuclear membrane"/>
    <property type="evidence" value="ECO:0007669"/>
    <property type="project" value="UniProtKB-SubCell"/>
</dbReference>
<feature type="transmembrane region" description="Helical" evidence="12">
    <location>
        <begin position="91"/>
        <end position="109"/>
    </location>
</feature>
<protein>
    <recommendedName>
        <fullName evidence="10">Transmembrane protein 188</fullName>
    </recommendedName>
</protein>
<evidence type="ECO:0000256" key="11">
    <source>
        <dbReference type="SAM" id="MobiDB-lite"/>
    </source>
</evidence>